<dbReference type="EMBL" id="BK032841">
    <property type="protein sequence ID" value="DAF63517.1"/>
    <property type="molecule type" value="Genomic_DNA"/>
</dbReference>
<sequence length="58" mass="6681">MKEILKNVDFVDAIKKGNKINMKISSRSSHAYMKDLSSPYSRISKLFSNFVSMKLKPK</sequence>
<organism evidence="1">
    <name type="scientific">virus sp. ctv2g1</name>
    <dbReference type="NCBI Taxonomy" id="2828000"/>
    <lineage>
        <taxon>Viruses</taxon>
    </lineage>
</organism>
<proteinExistence type="predicted"/>
<accession>A0A8S5TJQ1</accession>
<evidence type="ECO:0000313" key="1">
    <source>
        <dbReference type="EMBL" id="DAF63517.1"/>
    </source>
</evidence>
<protein>
    <submittedName>
        <fullName evidence="1">Uncharacterized protein</fullName>
    </submittedName>
</protein>
<name>A0A8S5TJQ1_9VIRU</name>
<reference evidence="1" key="1">
    <citation type="journal article" date="2021" name="Proc. Natl. Acad. Sci. U.S.A.">
        <title>A Catalog of Tens of Thousands of Viruses from Human Metagenomes Reveals Hidden Associations with Chronic Diseases.</title>
        <authorList>
            <person name="Tisza M.J."/>
            <person name="Buck C.B."/>
        </authorList>
    </citation>
    <scope>NUCLEOTIDE SEQUENCE</scope>
    <source>
        <strain evidence="1">Ctv2g1</strain>
    </source>
</reference>